<evidence type="ECO:0000313" key="8">
    <source>
        <dbReference type="Proteomes" id="UP000050280"/>
    </source>
</evidence>
<keyword evidence="5" id="KW-0472">Membrane</keyword>
<dbReference type="STRING" id="1300341.I595_19"/>
<protein>
    <submittedName>
        <fullName evidence="7">Glycosyl transferase, family 2</fullName>
    </submittedName>
</protein>
<keyword evidence="2" id="KW-1003">Cell membrane</keyword>
<dbReference type="CDD" id="cd02522">
    <property type="entry name" value="GT_2_like_a"/>
    <property type="match status" value="1"/>
</dbReference>
<evidence type="ECO:0000256" key="2">
    <source>
        <dbReference type="ARBA" id="ARBA00022475"/>
    </source>
</evidence>
<name>A0A0P7AY29_9FLAO</name>
<evidence type="ECO:0000256" key="1">
    <source>
        <dbReference type="ARBA" id="ARBA00004236"/>
    </source>
</evidence>
<dbReference type="Pfam" id="PF00535">
    <property type="entry name" value="Glycos_transf_2"/>
    <property type="match status" value="1"/>
</dbReference>
<comment type="subcellular location">
    <subcellularLocation>
        <location evidence="1">Cell membrane</location>
    </subcellularLocation>
</comment>
<accession>A0A0P7AY29</accession>
<dbReference type="PANTHER" id="PTHR43646">
    <property type="entry name" value="GLYCOSYLTRANSFERASE"/>
    <property type="match status" value="1"/>
</dbReference>
<feature type="domain" description="Glycosyltransferase 2-like" evidence="6">
    <location>
        <begin position="3"/>
        <end position="120"/>
    </location>
</feature>
<dbReference type="GO" id="GO:0016757">
    <property type="term" value="F:glycosyltransferase activity"/>
    <property type="evidence" value="ECO:0007669"/>
    <property type="project" value="UniProtKB-KW"/>
</dbReference>
<dbReference type="InterPro" id="IPR001173">
    <property type="entry name" value="Glyco_trans_2-like"/>
</dbReference>
<evidence type="ECO:0000313" key="7">
    <source>
        <dbReference type="EMBL" id="KPM33117.1"/>
    </source>
</evidence>
<dbReference type="InterPro" id="IPR029044">
    <property type="entry name" value="Nucleotide-diphossugar_trans"/>
</dbReference>
<evidence type="ECO:0000259" key="6">
    <source>
        <dbReference type="Pfam" id="PF00535"/>
    </source>
</evidence>
<proteinExistence type="predicted"/>
<dbReference type="GO" id="GO:0005886">
    <property type="term" value="C:plasma membrane"/>
    <property type="evidence" value="ECO:0007669"/>
    <property type="project" value="UniProtKB-SubCell"/>
</dbReference>
<keyword evidence="3" id="KW-0328">Glycosyltransferase</keyword>
<dbReference type="OrthoDB" id="9810303at2"/>
<dbReference type="Gene3D" id="3.90.550.10">
    <property type="entry name" value="Spore Coat Polysaccharide Biosynthesis Protein SpsA, Chain A"/>
    <property type="match status" value="1"/>
</dbReference>
<evidence type="ECO:0000256" key="4">
    <source>
        <dbReference type="ARBA" id="ARBA00022679"/>
    </source>
</evidence>
<dbReference type="PANTHER" id="PTHR43646:SF2">
    <property type="entry name" value="GLYCOSYLTRANSFERASE 2-LIKE DOMAIN-CONTAINING PROTEIN"/>
    <property type="match status" value="1"/>
</dbReference>
<dbReference type="SUPFAM" id="SSF53448">
    <property type="entry name" value="Nucleotide-diphospho-sugar transferases"/>
    <property type="match status" value="1"/>
</dbReference>
<sequence>MISVIVPAHNEKANLMSLLPRLASLSKGYDVEVLVSLSSSTDDGSRLIPTPDHTRFIHCPKDGRAVQMNTAVGYAKGDILVFLHADVRPPRGFFRDIKSTLENGHQAGFFSYRFDKENFFLNLNASFTKKDGVFTGGGDQCLFIQRNVFDALNGFDEAQVLMEDFEFFHRMKSNKVPYTIVENDLTVSARKYNNNSYVRVNLTNLILVILFRFGVAPKTLLSLHKRYIR</sequence>
<dbReference type="Proteomes" id="UP000050280">
    <property type="component" value="Unassembled WGS sequence"/>
</dbReference>
<dbReference type="EMBL" id="LDJX01000001">
    <property type="protein sequence ID" value="KPM33117.1"/>
    <property type="molecule type" value="Genomic_DNA"/>
</dbReference>
<organism evidence="7 8">
    <name type="scientific">Croceitalea dokdonensis DOKDO 023</name>
    <dbReference type="NCBI Taxonomy" id="1300341"/>
    <lineage>
        <taxon>Bacteria</taxon>
        <taxon>Pseudomonadati</taxon>
        <taxon>Bacteroidota</taxon>
        <taxon>Flavobacteriia</taxon>
        <taxon>Flavobacteriales</taxon>
        <taxon>Flavobacteriaceae</taxon>
        <taxon>Croceitalea</taxon>
    </lineage>
</organism>
<reference evidence="7 8" key="1">
    <citation type="submission" date="2015-09" db="EMBL/GenBank/DDBJ databases">
        <title>Genome sequence of the marine flavobacterium Croceitalea dokdonensis DOKDO 023 that contains proton- and sodium-pumping rhodopsins.</title>
        <authorList>
            <person name="Kwon S.-K."/>
            <person name="Lee H.K."/>
            <person name="Kwak M.-J."/>
            <person name="Kim J.F."/>
        </authorList>
    </citation>
    <scope>NUCLEOTIDE SEQUENCE [LARGE SCALE GENOMIC DNA]</scope>
    <source>
        <strain evidence="7 8">DOKDO 023</strain>
    </source>
</reference>
<evidence type="ECO:0000256" key="3">
    <source>
        <dbReference type="ARBA" id="ARBA00022676"/>
    </source>
</evidence>
<comment type="caution">
    <text evidence="7">The sequence shown here is derived from an EMBL/GenBank/DDBJ whole genome shotgun (WGS) entry which is preliminary data.</text>
</comment>
<dbReference type="PATRIC" id="fig|1300341.3.peg.21"/>
<gene>
    <name evidence="7" type="ORF">I595_19</name>
</gene>
<dbReference type="NCBIfam" id="TIGR04283">
    <property type="entry name" value="glyco_like_mftF"/>
    <property type="match status" value="1"/>
</dbReference>
<evidence type="ECO:0000256" key="5">
    <source>
        <dbReference type="ARBA" id="ARBA00023136"/>
    </source>
</evidence>
<dbReference type="AlphaFoldDB" id="A0A0P7AY29"/>
<dbReference type="RefSeq" id="WP_054557360.1">
    <property type="nucleotide sequence ID" value="NZ_LDJX01000001.1"/>
</dbReference>
<keyword evidence="8" id="KW-1185">Reference proteome</keyword>
<keyword evidence="4 7" id="KW-0808">Transferase</keyword>
<dbReference type="InterPro" id="IPR026461">
    <property type="entry name" value="Trfase_2_rSAM/seldom_assoc"/>
</dbReference>